<sequence length="274" mass="30870">MSKVLVVFLFFISLPVVRAGELPGGLIGKWEVVEIHVDKNFGGRVNYGWDDPRLKWRLFNFSSIEISNNTPEDETNCVTPEISPEDVNFDDFLRVYLGGYGKSSSRSPTKDYELGVAGNTNVQVMHVLCGQKHWNGLLGGIYDDDRDNNGSWLLMMSKQRVLLSWYDETILVLSKIASGAKPSPSFACSKATLPTEWAICGSFELAGFDKSVDSAYRVALRDAQQSSESIVDIQRQQRAWLKERNRCGSNSNCIQAAMKKQLDWYRAAYLMESR</sequence>
<name>A0ABZ3DTY8_9BURK</name>
<dbReference type="PANTHER" id="PTHR37549">
    <property type="entry name" value="LIPOPROTEIN LPRI"/>
    <property type="match status" value="1"/>
</dbReference>
<reference evidence="1 2" key="1">
    <citation type="submission" date="2022-10" db="EMBL/GenBank/DDBJ databases">
        <title>Genomic of Burkholderia cepacia PN-1.</title>
        <authorList>
            <person name="Yang Y."/>
            <person name="Guan H."/>
            <person name="Huang J."/>
        </authorList>
    </citation>
    <scope>NUCLEOTIDE SEQUENCE [LARGE SCALE GENOMIC DNA]</scope>
    <source>
        <strain evidence="1 2">PN-1</strain>
    </source>
</reference>
<dbReference type="PANTHER" id="PTHR37549:SF1">
    <property type="entry name" value="LIPOPROTEIN LPRI"/>
    <property type="match status" value="1"/>
</dbReference>
<proteinExistence type="predicted"/>
<gene>
    <name evidence="1" type="ORF">OHZ10_21455</name>
</gene>
<evidence type="ECO:0000313" key="2">
    <source>
        <dbReference type="Proteomes" id="UP001448498"/>
    </source>
</evidence>
<dbReference type="Proteomes" id="UP001448498">
    <property type="component" value="Chromosome 3"/>
</dbReference>
<protein>
    <recommendedName>
        <fullName evidence="3">PF07007 family protein</fullName>
    </recommendedName>
</protein>
<dbReference type="EMBL" id="CP109822">
    <property type="protein sequence ID" value="XAE52108.1"/>
    <property type="molecule type" value="Genomic_DNA"/>
</dbReference>
<evidence type="ECO:0000313" key="1">
    <source>
        <dbReference type="EMBL" id="XAE52108.1"/>
    </source>
</evidence>
<evidence type="ECO:0008006" key="3">
    <source>
        <dbReference type="Google" id="ProtNLM"/>
    </source>
</evidence>
<keyword evidence="2" id="KW-1185">Reference proteome</keyword>
<organism evidence="1 2">
    <name type="scientific">Burkholderia arboris</name>
    <dbReference type="NCBI Taxonomy" id="488730"/>
    <lineage>
        <taxon>Bacteria</taxon>
        <taxon>Pseudomonadati</taxon>
        <taxon>Pseudomonadota</taxon>
        <taxon>Betaproteobacteria</taxon>
        <taxon>Burkholderiales</taxon>
        <taxon>Burkholderiaceae</taxon>
        <taxon>Burkholderia</taxon>
        <taxon>Burkholderia cepacia complex</taxon>
    </lineage>
</organism>
<dbReference type="RefSeq" id="WP_342705742.1">
    <property type="nucleotide sequence ID" value="NZ_CP109822.1"/>
</dbReference>
<dbReference type="InterPro" id="IPR052755">
    <property type="entry name" value="Lysozyme_Inhibitor_LprI"/>
</dbReference>
<accession>A0ABZ3DTY8</accession>